<feature type="transmembrane region" description="Helical" evidence="1">
    <location>
        <begin position="63"/>
        <end position="87"/>
    </location>
</feature>
<keyword evidence="1" id="KW-0812">Transmembrane</keyword>
<dbReference type="EMBL" id="CP037421">
    <property type="protein sequence ID" value="QDT30111.1"/>
    <property type="molecule type" value="Genomic_DNA"/>
</dbReference>
<keyword evidence="3" id="KW-1185">Reference proteome</keyword>
<name>A0A517QEQ4_9PLAN</name>
<dbReference type="AlphaFoldDB" id="A0A517QEQ4"/>
<evidence type="ECO:0000256" key="1">
    <source>
        <dbReference type="SAM" id="Phobius"/>
    </source>
</evidence>
<dbReference type="Proteomes" id="UP000315647">
    <property type="component" value="Chromosome"/>
</dbReference>
<proteinExistence type="predicted"/>
<protein>
    <submittedName>
        <fullName evidence="2">Uncharacterized protein</fullName>
    </submittedName>
</protein>
<dbReference type="RefSeq" id="WP_145452032.1">
    <property type="nucleotide sequence ID" value="NZ_CP037421.1"/>
</dbReference>
<feature type="transmembrane region" description="Helical" evidence="1">
    <location>
        <begin position="253"/>
        <end position="274"/>
    </location>
</feature>
<reference evidence="2 3" key="1">
    <citation type="submission" date="2019-03" db="EMBL/GenBank/DDBJ databases">
        <title>Deep-cultivation of Planctomycetes and their phenomic and genomic characterization uncovers novel biology.</title>
        <authorList>
            <person name="Wiegand S."/>
            <person name="Jogler M."/>
            <person name="Boedeker C."/>
            <person name="Pinto D."/>
            <person name="Vollmers J."/>
            <person name="Rivas-Marin E."/>
            <person name="Kohn T."/>
            <person name="Peeters S.H."/>
            <person name="Heuer A."/>
            <person name="Rast P."/>
            <person name="Oberbeckmann S."/>
            <person name="Bunk B."/>
            <person name="Jeske O."/>
            <person name="Meyerdierks A."/>
            <person name="Storesund J.E."/>
            <person name="Kallscheuer N."/>
            <person name="Luecker S."/>
            <person name="Lage O.M."/>
            <person name="Pohl T."/>
            <person name="Merkel B.J."/>
            <person name="Hornburger P."/>
            <person name="Mueller R.-W."/>
            <person name="Bruemmer F."/>
            <person name="Labrenz M."/>
            <person name="Spormann A.M."/>
            <person name="Op den Camp H."/>
            <person name="Overmann J."/>
            <person name="Amann R."/>
            <person name="Jetten M.S.M."/>
            <person name="Mascher T."/>
            <person name="Medema M.H."/>
            <person name="Devos D.P."/>
            <person name="Kaster A.-K."/>
            <person name="Ovreas L."/>
            <person name="Rohde M."/>
            <person name="Galperin M.Y."/>
            <person name="Jogler C."/>
        </authorList>
    </citation>
    <scope>NUCLEOTIDE SEQUENCE [LARGE SCALE GENOMIC DNA]</scope>
    <source>
        <strain evidence="2 3">Enr10</strain>
    </source>
</reference>
<evidence type="ECO:0000313" key="2">
    <source>
        <dbReference type="EMBL" id="QDT30111.1"/>
    </source>
</evidence>
<feature type="transmembrane region" description="Helical" evidence="1">
    <location>
        <begin position="193"/>
        <end position="218"/>
    </location>
</feature>
<keyword evidence="1" id="KW-1133">Transmembrane helix</keyword>
<feature type="transmembrane region" description="Helical" evidence="1">
    <location>
        <begin position="35"/>
        <end position="57"/>
    </location>
</feature>
<evidence type="ECO:0000313" key="3">
    <source>
        <dbReference type="Proteomes" id="UP000315647"/>
    </source>
</evidence>
<keyword evidence="1" id="KW-0472">Membrane</keyword>
<accession>A0A517QEQ4</accession>
<organism evidence="2 3">
    <name type="scientific">Gimesia panareensis</name>
    <dbReference type="NCBI Taxonomy" id="2527978"/>
    <lineage>
        <taxon>Bacteria</taxon>
        <taxon>Pseudomonadati</taxon>
        <taxon>Planctomycetota</taxon>
        <taxon>Planctomycetia</taxon>
        <taxon>Planctomycetales</taxon>
        <taxon>Planctomycetaceae</taxon>
        <taxon>Gimesia</taxon>
    </lineage>
</organism>
<gene>
    <name evidence="2" type="ORF">Enr10x_54710</name>
</gene>
<sequence length="306" mass="35231" precursor="true">MMRFENINIALVPRKASSCLDLAIRFYGRFLIPILKLWAVIAIPTCTLVYCLSYYFLLDLRTALTIAFFASSPMGVLLTWNSALFTFGNTQGIGSLRRQFRFQMIPLMLRCLFDRALFFVGPALLFYSGNILSLLGFVYIFFPGTLFLIRNGFRVEQAVLDYAGVASQQDASHDHRTKDLISNNFSSLFGRGLAAFLFCYTLTFILFITFDYLCYILLEFPILIGQIPYLLDPKTIDESLVNIMLLMTTDPRVLTVLTAFILLVYPIGRLTWFFTYIDLRVRLDCWDMELRMTEVSENLTFKEVSL</sequence>